<dbReference type="EMBL" id="CADCTC010000042">
    <property type="protein sequence ID" value="CAA9224380.1"/>
    <property type="molecule type" value="Genomic_DNA"/>
</dbReference>
<dbReference type="Pfam" id="PF12802">
    <property type="entry name" value="MarR_2"/>
    <property type="match status" value="1"/>
</dbReference>
<dbReference type="GO" id="GO:0006950">
    <property type="term" value="P:response to stress"/>
    <property type="evidence" value="ECO:0007669"/>
    <property type="project" value="TreeGrafter"/>
</dbReference>
<dbReference type="InterPro" id="IPR039422">
    <property type="entry name" value="MarR/SlyA-like"/>
</dbReference>
<gene>
    <name evidence="6" type="ORF">AVDCRST_MAG77-640</name>
</gene>
<feature type="compositionally biased region" description="Gly residues" evidence="4">
    <location>
        <begin position="169"/>
        <end position="178"/>
    </location>
</feature>
<dbReference type="SUPFAM" id="SSF46785">
    <property type="entry name" value="Winged helix' DNA-binding domain"/>
    <property type="match status" value="1"/>
</dbReference>
<keyword evidence="2" id="KW-0238">DNA-binding</keyword>
<dbReference type="PANTHER" id="PTHR33164">
    <property type="entry name" value="TRANSCRIPTIONAL REGULATOR, MARR FAMILY"/>
    <property type="match status" value="1"/>
</dbReference>
<dbReference type="InterPro" id="IPR036390">
    <property type="entry name" value="WH_DNA-bd_sf"/>
</dbReference>
<dbReference type="InterPro" id="IPR011991">
    <property type="entry name" value="ArsR-like_HTH"/>
</dbReference>
<keyword evidence="3" id="KW-0804">Transcription</keyword>
<dbReference type="InterPro" id="IPR023187">
    <property type="entry name" value="Tscrpt_reg_MarR-type_CS"/>
</dbReference>
<name>A0A6J4HH85_9CHLR</name>
<evidence type="ECO:0000256" key="2">
    <source>
        <dbReference type="ARBA" id="ARBA00023125"/>
    </source>
</evidence>
<dbReference type="CDD" id="cd00090">
    <property type="entry name" value="HTH_ARSR"/>
    <property type="match status" value="1"/>
</dbReference>
<feature type="compositionally biased region" description="Low complexity" evidence="4">
    <location>
        <begin position="159"/>
        <end position="168"/>
    </location>
</feature>
<organism evidence="6">
    <name type="scientific">uncultured Chloroflexota bacterium</name>
    <dbReference type="NCBI Taxonomy" id="166587"/>
    <lineage>
        <taxon>Bacteria</taxon>
        <taxon>Bacillati</taxon>
        <taxon>Chloroflexota</taxon>
        <taxon>environmental samples</taxon>
    </lineage>
</organism>
<feature type="compositionally biased region" description="Polar residues" evidence="4">
    <location>
        <begin position="188"/>
        <end position="198"/>
    </location>
</feature>
<reference evidence="6" key="1">
    <citation type="submission" date="2020-02" db="EMBL/GenBank/DDBJ databases">
        <authorList>
            <person name="Meier V. D."/>
        </authorList>
    </citation>
    <scope>NUCLEOTIDE SEQUENCE</scope>
    <source>
        <strain evidence="6">AVDCRST_MAG77</strain>
    </source>
</reference>
<keyword evidence="1" id="KW-0805">Transcription regulation</keyword>
<dbReference type="PRINTS" id="PR00598">
    <property type="entry name" value="HTHMARR"/>
</dbReference>
<dbReference type="GO" id="GO:0003700">
    <property type="term" value="F:DNA-binding transcription factor activity"/>
    <property type="evidence" value="ECO:0007669"/>
    <property type="project" value="InterPro"/>
</dbReference>
<evidence type="ECO:0000256" key="4">
    <source>
        <dbReference type="SAM" id="MobiDB-lite"/>
    </source>
</evidence>
<evidence type="ECO:0000259" key="5">
    <source>
        <dbReference type="PROSITE" id="PS50995"/>
    </source>
</evidence>
<evidence type="ECO:0000313" key="6">
    <source>
        <dbReference type="EMBL" id="CAA9224380.1"/>
    </source>
</evidence>
<dbReference type="SMART" id="SM00347">
    <property type="entry name" value="HTH_MARR"/>
    <property type="match status" value="1"/>
</dbReference>
<dbReference type="AlphaFoldDB" id="A0A6J4HH85"/>
<evidence type="ECO:0000256" key="3">
    <source>
        <dbReference type="ARBA" id="ARBA00023163"/>
    </source>
</evidence>
<dbReference type="PANTHER" id="PTHR33164:SF43">
    <property type="entry name" value="HTH-TYPE TRANSCRIPTIONAL REPRESSOR YETL"/>
    <property type="match status" value="1"/>
</dbReference>
<sequence>MGALVRALGLHRQDVTPCGVPISVSAAHALSELGAGGPLSQRHLAERLGLEPSTVSRLVDQLERRGWVRRERDPASRRTVRLGLTSQGAHLAGQVQAARAAVFARAAAAIPEEEWPGVARALDLLIAAISTARAGRRTGAGDAGGGMDAAGEVGETGETGEASRVPGCGAAGMHGAGASGPCAGPSATTTEFAESGTT</sequence>
<evidence type="ECO:0000256" key="1">
    <source>
        <dbReference type="ARBA" id="ARBA00023015"/>
    </source>
</evidence>
<dbReference type="GO" id="GO:0003677">
    <property type="term" value="F:DNA binding"/>
    <property type="evidence" value="ECO:0007669"/>
    <property type="project" value="UniProtKB-KW"/>
</dbReference>
<feature type="domain" description="HTH marR-type" evidence="5">
    <location>
        <begin position="1"/>
        <end position="127"/>
    </location>
</feature>
<proteinExistence type="predicted"/>
<feature type="region of interest" description="Disordered" evidence="4">
    <location>
        <begin position="136"/>
        <end position="198"/>
    </location>
</feature>
<accession>A0A6J4HH85</accession>
<dbReference type="PROSITE" id="PS50995">
    <property type="entry name" value="HTH_MARR_2"/>
    <property type="match status" value="1"/>
</dbReference>
<protein>
    <recommendedName>
        <fullName evidence="5">HTH marR-type domain-containing protein</fullName>
    </recommendedName>
</protein>
<dbReference type="InterPro" id="IPR036388">
    <property type="entry name" value="WH-like_DNA-bd_sf"/>
</dbReference>
<dbReference type="PROSITE" id="PS01117">
    <property type="entry name" value="HTH_MARR_1"/>
    <property type="match status" value="1"/>
</dbReference>
<dbReference type="Gene3D" id="1.10.10.10">
    <property type="entry name" value="Winged helix-like DNA-binding domain superfamily/Winged helix DNA-binding domain"/>
    <property type="match status" value="1"/>
</dbReference>
<dbReference type="InterPro" id="IPR000835">
    <property type="entry name" value="HTH_MarR-typ"/>
</dbReference>